<proteinExistence type="predicted"/>
<organism evidence="3 4">
    <name type="scientific">Ranid herpesvirus 2</name>
    <dbReference type="NCBI Taxonomy" id="389214"/>
    <lineage>
        <taxon>Viruses</taxon>
        <taxon>Duplodnaviria</taxon>
        <taxon>Heunggongvirae</taxon>
        <taxon>Peploviricota</taxon>
        <taxon>Herviviricetes</taxon>
        <taxon>Herpesvirales</taxon>
        <taxon>Alloherpesviridae</taxon>
        <taxon>Batravirus</taxon>
        <taxon>Batravirus ranidallo2</taxon>
    </lineage>
</organism>
<dbReference type="PANTHER" id="PTHR23159">
    <property type="entry name" value="CENTROSOMAL PROTEIN 2"/>
    <property type="match status" value="1"/>
</dbReference>
<dbReference type="Gene3D" id="1.10.287.1490">
    <property type="match status" value="1"/>
</dbReference>
<feature type="compositionally biased region" description="Basic and acidic residues" evidence="2">
    <location>
        <begin position="1915"/>
        <end position="1931"/>
    </location>
</feature>
<dbReference type="EMBL" id="DQ665652">
    <property type="protein sequence ID" value="ABG25574.1"/>
    <property type="molecule type" value="Genomic_DNA"/>
</dbReference>
<evidence type="ECO:0000256" key="1">
    <source>
        <dbReference type="SAM" id="Coils"/>
    </source>
</evidence>
<feature type="compositionally biased region" description="Acidic residues" evidence="2">
    <location>
        <begin position="1870"/>
        <end position="1879"/>
    </location>
</feature>
<feature type="region of interest" description="Disordered" evidence="2">
    <location>
        <begin position="1250"/>
        <end position="1297"/>
    </location>
</feature>
<dbReference type="GeneID" id="5179405"/>
<feature type="coiled-coil region" evidence="1">
    <location>
        <begin position="592"/>
        <end position="674"/>
    </location>
</feature>
<feature type="compositionally biased region" description="Basic residues" evidence="2">
    <location>
        <begin position="1902"/>
        <end position="1914"/>
    </location>
</feature>
<evidence type="ECO:0000256" key="2">
    <source>
        <dbReference type="SAM" id="MobiDB-lite"/>
    </source>
</evidence>
<evidence type="ECO:0000313" key="4">
    <source>
        <dbReference type="Proteomes" id="UP000120576"/>
    </source>
</evidence>
<keyword evidence="1" id="KW-0175">Coiled coil</keyword>
<reference evidence="3 4" key="1">
    <citation type="journal article" date="2006" name="J. Gen. Virol.">
        <title>Genome sequences of two frog herpesviruses.</title>
        <authorList>
            <person name="Davison A.J."/>
            <person name="Cunningham C."/>
            <person name="Sauerbier W."/>
            <person name="McKinnell R.G."/>
        </authorList>
    </citation>
    <scope>NUCLEOTIDE SEQUENCE [LARGE SCALE GENOMIC DNA]</scope>
    <source>
        <strain evidence="3">ATCC VR-568</strain>
    </source>
</reference>
<keyword evidence="4" id="KW-1185">Reference proteome</keyword>
<accession>Q14VY0</accession>
<protein>
    <submittedName>
        <fullName evidence="3">ORF126</fullName>
    </submittedName>
</protein>
<feature type="region of interest" description="Disordered" evidence="2">
    <location>
        <begin position="1870"/>
        <end position="1931"/>
    </location>
</feature>
<dbReference type="PANTHER" id="PTHR23159:SF31">
    <property type="entry name" value="CENTROSOME-ASSOCIATED PROTEIN CEP250 ISOFORM X1"/>
    <property type="match status" value="1"/>
</dbReference>
<evidence type="ECO:0000313" key="3">
    <source>
        <dbReference type="EMBL" id="ABG25574.1"/>
    </source>
</evidence>
<dbReference type="KEGG" id="vg:5179405"/>
<feature type="compositionally biased region" description="Basic and acidic residues" evidence="2">
    <location>
        <begin position="1880"/>
        <end position="1901"/>
    </location>
</feature>
<feature type="coiled-coil region" evidence="1">
    <location>
        <begin position="486"/>
        <end position="563"/>
    </location>
</feature>
<feature type="compositionally biased region" description="Basic residues" evidence="2">
    <location>
        <begin position="1265"/>
        <end position="1277"/>
    </location>
</feature>
<dbReference type="Proteomes" id="UP000120576">
    <property type="component" value="Genome"/>
</dbReference>
<dbReference type="RefSeq" id="YP_656634.1">
    <property type="nucleotide sequence ID" value="NC_008210.1"/>
</dbReference>
<name>Q14VY0_9VIRU</name>
<sequence length="1931" mass="218601">MVNTAVSSILLADDIAKIINSFFDYCDQNSTSLPTAINEFQSFFVNYKQFMLNMRNEYNCLETNFGTMTSIYARTAYLHKYFDIVIAKIDALKASVNLRETDDFYAHAAEALKERQTLGMGVVAVAKTLRVDSVRHLTTISTELNKFLTFVSPAKWMSEGFMLPTALNLPDCFEQNGVVKYEGNETMPDFTSVEMWSKNRTAKLELILDSPLKGEMKFAIEVGNAMDMFEKDLTTTLNSVGMPKVTALANLRKEISAIVDTIKKKNLDRMNEMNPLEVTHKPIPMQFKSASSKLKESDYKKHLKSPKIKPPAFTETVQQISADVLSCLNKHNDGNVAGMLGILNSTLHSYSIACNAALERSTSQIKEFRQKLKNGFFLISTGDWNEVNASYAAMLQEFGTVARRSVHVDDMKNLYVEIHKEFDKYLKLLKDFESQLQRFGSHDSKDTLIEIGPITTGFARYNDHVKGLAQTFTVWKTHQTQQVLNVNIAKRAVEDERQKLSDQLQQLLTNNDSYAAASAKDKEMYDTERTRSQALIQQHADLVRDLERKLKEEQDSATKKDSDFTNLNRELNTEKFNARALQNAVQQKDIDLNNARTTLSAAEARVVQLEAENTRLETEIETQRRQAVTAVPSQTITDQLQDTLRQLTEERQEILRINREHDDAKREIGALRHKITDLTAAMTTLQAAANSSQRDATAKFAADIQNEQARTSQKHVRKEHYKRAAQQARTELADLQTEMATKESEITSLNSQITTLTQEKDTAQRSATQKDGQINDLTTQLADAQATYRTEEGKLRSKILDLDTKVAGCELQISQLGTDLAAAQSEKTDLQKKYDDLSEEFQKSNKTCTVVNTALQKSDGELQKAKRELQEHKDKLKEGLTLSERQTAEMDAKEKQIAELERERDVFRQFFVITSHRVDVYEHFFANAIWSDTEKKDEMAQALCRHMETADMYAKQQELFYVQLHLKLITADTTANDIKSLLVSKEDSLKQEITQIVADADYSLSELVTVTYHLLKMPLNELVESILWDRALSNIKSKLWEAFKKNQSQEPQNLYAVAMETTVDEAPQSSTAADQPADLMTIDIVRSVKVDDPLRCFIAKNQYNARKGKQSADYTRLQRTINVAYANMSRQHASADTHHSTHDKLDILLSSYSSEDVAISSLTSSNLTSTFQIPSTYTDLKATISDCVVSRPQSRTENFIAYLNEPAGGTVCDAMKAWINALGTNPPMLDSIIMIGVLLAACGNTNLPRPVVPSATEDGDETGKRRPAKSRNLKRKKVGDEEDNEEGSSDSTGRGQLSEFDSSLRLMLQHRIMLHQFRETEVECWLRNVRPEGKIYKNYNKYMNRSLWHQEVDPTEHAAELSDTSLSIPTVKLQQFSEALNKYTKEVKKFGIDAGLEEWKAHILEYKKLLRTLEEFNLQKSICYRSLEVDGQGLAIPARTDDMPRTAFYYFTCAQSCVLQASKVNGEESDMCTQIFEEILFKPKYKHAAQVLYGSYIYTSMYSKKFSLVKEYLVAANLLNKYKITNVTLNMVSNYIAEAEFFTFAGPNMLEDTDYAGLMRKQNLMRDMYLKHNSDTGVKVGNDLTKIGSDILSVQTKIKCYTQENFLTFIRTHTAVVACSQMESVHNTFTLKLITFLSFRGHRRALIFGSNSLESFLLESIHLNANGVLSTPARFWWYREIPDFVIFCLQYTQGEVLAVLRDQTLHLISAYNISEADGYVWSLKDRLAIYLNINIKKVKSHKCKSTGFSLLVYYMTNVLEDGKSPVNYVEICRKIISEDIALPTPSSYVDHTPAYVLASYLAVETASTPAVDSDVSGSEKEENIDVADIGAAVGLNLFYKADEAGGADASAVEMADEYGIKEELLDVLEEQSEPDDDPIHEDKEPESDVRHAKDSESDVRPAKKNTHRKVKKTPKRGEPKERNRDRSPLRS</sequence>
<feature type="coiled-coil region" evidence="1">
    <location>
        <begin position="718"/>
        <end position="910"/>
    </location>
</feature>